<dbReference type="Gene3D" id="3.40.50.720">
    <property type="entry name" value="NAD(P)-binding Rossmann-like Domain"/>
    <property type="match status" value="1"/>
</dbReference>
<evidence type="ECO:0000256" key="4">
    <source>
        <dbReference type="ARBA" id="ARBA00023002"/>
    </source>
</evidence>
<dbReference type="Pfam" id="PF00378">
    <property type="entry name" value="ECH_1"/>
    <property type="match status" value="1"/>
</dbReference>
<keyword evidence="6" id="KW-0443">Lipid metabolism</keyword>
<dbReference type="Gene3D" id="1.10.1040.50">
    <property type="match status" value="1"/>
</dbReference>
<dbReference type="RefSeq" id="WP_236499384.1">
    <property type="nucleotide sequence ID" value="NZ_CP091244.1"/>
</dbReference>
<evidence type="ECO:0000256" key="3">
    <source>
        <dbReference type="ARBA" id="ARBA00022963"/>
    </source>
</evidence>
<evidence type="ECO:0000256" key="7">
    <source>
        <dbReference type="ARBA" id="ARBA00049556"/>
    </source>
</evidence>
<dbReference type="PANTHER" id="PTHR48075:SF7">
    <property type="entry name" value="3-HYDROXYACYL-COA DEHYDROGENASE-RELATED"/>
    <property type="match status" value="1"/>
</dbReference>
<reference evidence="11" key="1">
    <citation type="journal article" date="2022" name="Microorganisms">
        <title>Two New Species of Filamentous Sulfur Bacteria of the Genus Thiothrix, Thiothrix winogradskyi sp. nov. and 'Candidatus Thiothrix sulfatifontis' sp. nov.</title>
        <authorList>
            <person name="Ravin N.V."/>
            <person name="Rossetti S."/>
            <person name="Beletsky A.V."/>
            <person name="Kadnikov V.V."/>
            <person name="Rudenko T.S."/>
            <person name="Smolyakov D.D."/>
            <person name="Moskvitina M.I."/>
            <person name="Gureeva M.V."/>
            <person name="Mardanov A.V."/>
            <person name="Grabovich M.Y."/>
        </authorList>
    </citation>
    <scope>NUCLEOTIDE SEQUENCE</scope>
    <source>
        <strain evidence="11">CT3</strain>
    </source>
</reference>
<gene>
    <name evidence="11" type="ORF">L2Y54_01380</name>
</gene>
<evidence type="ECO:0000256" key="2">
    <source>
        <dbReference type="ARBA" id="ARBA00022832"/>
    </source>
</evidence>
<keyword evidence="3" id="KW-0442">Lipid degradation</keyword>
<dbReference type="Pfam" id="PF02737">
    <property type="entry name" value="3HCDH_N"/>
    <property type="match status" value="1"/>
</dbReference>
<dbReference type="Gene3D" id="3.90.226.10">
    <property type="entry name" value="2-enoyl-CoA Hydratase, Chain A, domain 1"/>
    <property type="match status" value="1"/>
</dbReference>
<comment type="catalytic activity">
    <reaction evidence="7">
        <text>a (3S)-3-hydroxyacyl-CoA + NAD(+) = a 3-oxoacyl-CoA + NADH + H(+)</text>
        <dbReference type="Rhea" id="RHEA:22432"/>
        <dbReference type="ChEBI" id="CHEBI:15378"/>
        <dbReference type="ChEBI" id="CHEBI:57318"/>
        <dbReference type="ChEBI" id="CHEBI:57540"/>
        <dbReference type="ChEBI" id="CHEBI:57945"/>
        <dbReference type="ChEBI" id="CHEBI:90726"/>
        <dbReference type="EC" id="1.1.1.35"/>
    </reaction>
</comment>
<accession>A0ABY3T055</accession>
<evidence type="ECO:0000259" key="10">
    <source>
        <dbReference type="Pfam" id="PF02737"/>
    </source>
</evidence>
<comment type="pathway">
    <text evidence="1">Lipid metabolism; fatty acid beta-oxidation.</text>
</comment>
<protein>
    <submittedName>
        <fullName evidence="11">3-hydroxyacyl-CoA dehydrogenase NAD-binding domain-containing protein</fullName>
    </submittedName>
</protein>
<keyword evidence="4" id="KW-0560">Oxidoreductase</keyword>
<proteinExistence type="predicted"/>
<feature type="domain" description="3-hydroxyacyl-CoA dehydrogenase NAD binding" evidence="10">
    <location>
        <begin position="5"/>
        <end position="178"/>
    </location>
</feature>
<evidence type="ECO:0000256" key="1">
    <source>
        <dbReference type="ARBA" id="ARBA00005005"/>
    </source>
</evidence>
<dbReference type="PANTHER" id="PTHR48075">
    <property type="entry name" value="3-HYDROXYACYL-COA DEHYDROGENASE FAMILY PROTEIN"/>
    <property type="match status" value="1"/>
</dbReference>
<dbReference type="SUPFAM" id="SSF52096">
    <property type="entry name" value="ClpP/crotonase"/>
    <property type="match status" value="1"/>
</dbReference>
<dbReference type="InterPro" id="IPR036291">
    <property type="entry name" value="NAD(P)-bd_dom_sf"/>
</dbReference>
<dbReference type="InterPro" id="IPR006176">
    <property type="entry name" value="3-OHacyl-CoA_DH_NAD-bd"/>
</dbReference>
<evidence type="ECO:0000313" key="12">
    <source>
        <dbReference type="Proteomes" id="UP001054801"/>
    </source>
</evidence>
<dbReference type="SUPFAM" id="SSF51735">
    <property type="entry name" value="NAD(P)-binding Rossmann-fold domains"/>
    <property type="match status" value="1"/>
</dbReference>
<evidence type="ECO:0000256" key="6">
    <source>
        <dbReference type="ARBA" id="ARBA00023098"/>
    </source>
</evidence>
<evidence type="ECO:0000256" key="5">
    <source>
        <dbReference type="ARBA" id="ARBA00023027"/>
    </source>
</evidence>
<dbReference type="EMBL" id="CP091244">
    <property type="protein sequence ID" value="UJS24715.1"/>
    <property type="molecule type" value="Genomic_DNA"/>
</dbReference>
<dbReference type="Pfam" id="PF00725">
    <property type="entry name" value="3HCDH"/>
    <property type="match status" value="1"/>
</dbReference>
<dbReference type="InterPro" id="IPR001753">
    <property type="entry name" value="Enoyl-CoA_hydra/iso"/>
</dbReference>
<evidence type="ECO:0000259" key="9">
    <source>
        <dbReference type="Pfam" id="PF00725"/>
    </source>
</evidence>
<sequence length="803" mass="86233">MNIQKVAVIGAGVMGAGIAAHIANAGIPVLLLDLTTPTLDKLLKADPAPLMHPKNVRLITTGTIADDLPALAQCDWIIEAIVERLAIKQELYRKLATIRRADAVVSSNTSSIPLHELVAGLPEDFAAHFMITHFFNPPRYMRLLEIVSSAQTDPDAVAKISQFCDHKLGKGVVACKDTPGFIANRIGIFWIQTAIQEAIALGLTVEEADAVVGKPMGIPKTGVFGLSDLVGIDLMPHLMRSMNRSLPAGDALLEKATIPPLIQTMIDTGYTGRKGKGGFYRLNRDGGAKIKESINLQTGEYSISQPAKLNSVKAARDGGLPALITHPDKGGQYAWRVLSQTLRYAAALVPEIADDICAVNTAMKLGYNWKFGPFELIDQLGAEAFARRLEADDATASPPIPGPSPARGEGSEEALGDCVLSPPPLAGGGLGRGGNIPPLLEKAREQGFYRHAANATHYLQPDGTYRPLQRPPGVLLLADLKRHAEPLLSNDAASLWDIGDGVACLEFHSKMNSLDPQILEMIEETVAFIPQHHQALVIYNEGSNFSAGANLGLLVFAAKLGGWDEVDNIVRAGQRAYQALKYAPFPVIGAPSGMALGGGCEILLHCDALQAHAETYVGLVETGVGLIPGWGGCKEMLHRWTQFPKRPGGFLPPVLKCFEIISVATVAKSAQEARDYLFLRPHDGITMNRDRLLADAKARALAMVDGYRPPEPPVFHLPGATARVAMEMAVNDFRVQGKATPYDAVIAKALAVVLSGGDTDITETLSETDVLALEHAQFMQLVRNPETLARVSHMLETGKPLRN</sequence>
<feature type="region of interest" description="Disordered" evidence="8">
    <location>
        <begin position="393"/>
        <end position="414"/>
    </location>
</feature>
<evidence type="ECO:0000313" key="11">
    <source>
        <dbReference type="EMBL" id="UJS24715.1"/>
    </source>
</evidence>
<keyword evidence="2" id="KW-0276">Fatty acid metabolism</keyword>
<organism evidence="11 12">
    <name type="scientific">Thiothrix winogradskyi</name>
    <dbReference type="NCBI Taxonomy" id="96472"/>
    <lineage>
        <taxon>Bacteria</taxon>
        <taxon>Pseudomonadati</taxon>
        <taxon>Pseudomonadota</taxon>
        <taxon>Gammaproteobacteria</taxon>
        <taxon>Thiotrichales</taxon>
        <taxon>Thiotrichaceae</taxon>
        <taxon>Thiothrix</taxon>
    </lineage>
</organism>
<dbReference type="InterPro" id="IPR029045">
    <property type="entry name" value="ClpP/crotonase-like_dom_sf"/>
</dbReference>
<keyword evidence="12" id="KW-1185">Reference proteome</keyword>
<dbReference type="InterPro" id="IPR006108">
    <property type="entry name" value="3HC_DH_C"/>
</dbReference>
<name>A0ABY3T055_9GAMM</name>
<dbReference type="CDD" id="cd06558">
    <property type="entry name" value="crotonase-like"/>
    <property type="match status" value="1"/>
</dbReference>
<feature type="domain" description="3-hydroxyacyl-CoA dehydrogenase C-terminal" evidence="9">
    <location>
        <begin position="180"/>
        <end position="281"/>
    </location>
</feature>
<dbReference type="InterPro" id="IPR008927">
    <property type="entry name" value="6-PGluconate_DH-like_C_sf"/>
</dbReference>
<keyword evidence="5" id="KW-0520">NAD</keyword>
<evidence type="ECO:0000256" key="8">
    <source>
        <dbReference type="SAM" id="MobiDB-lite"/>
    </source>
</evidence>
<dbReference type="Proteomes" id="UP001054801">
    <property type="component" value="Chromosome"/>
</dbReference>
<dbReference type="SUPFAM" id="SSF48179">
    <property type="entry name" value="6-phosphogluconate dehydrogenase C-terminal domain-like"/>
    <property type="match status" value="2"/>
</dbReference>